<dbReference type="InterPro" id="IPR049458">
    <property type="entry name" value="EpsG-like"/>
</dbReference>
<evidence type="ECO:0000256" key="1">
    <source>
        <dbReference type="SAM" id="Phobius"/>
    </source>
</evidence>
<feature type="transmembrane region" description="Helical" evidence="1">
    <location>
        <begin position="159"/>
        <end position="181"/>
    </location>
</feature>
<protein>
    <recommendedName>
        <fullName evidence="4">EpsG family protein</fullName>
    </recommendedName>
</protein>
<feature type="transmembrane region" description="Helical" evidence="1">
    <location>
        <begin position="53"/>
        <end position="73"/>
    </location>
</feature>
<evidence type="ECO:0008006" key="4">
    <source>
        <dbReference type="Google" id="ProtNLM"/>
    </source>
</evidence>
<accession>A0A210P5T1</accession>
<dbReference type="Pfam" id="PF14897">
    <property type="entry name" value="EpsG"/>
    <property type="match status" value="1"/>
</dbReference>
<comment type="caution">
    <text evidence="2">The sequence shown here is derived from an EMBL/GenBank/DDBJ whole genome shotgun (WGS) entry which is preliminary data.</text>
</comment>
<feature type="transmembrane region" description="Helical" evidence="1">
    <location>
        <begin position="285"/>
        <end position="307"/>
    </location>
</feature>
<feature type="transmembrane region" description="Helical" evidence="1">
    <location>
        <begin position="230"/>
        <end position="247"/>
    </location>
</feature>
<feature type="transmembrane region" description="Helical" evidence="1">
    <location>
        <begin position="253"/>
        <end position="273"/>
    </location>
</feature>
<keyword evidence="1" id="KW-0472">Membrane</keyword>
<reference evidence="2 3" key="1">
    <citation type="submission" date="2017-03" db="EMBL/GenBank/DDBJ databases">
        <title>Genome sequence of Lactobacillus kimchii KACC 12383.</title>
        <authorList>
            <person name="Chun J."/>
        </authorList>
    </citation>
    <scope>NUCLEOTIDE SEQUENCE [LARGE SCALE GENOMIC DNA]</scope>
    <source>
        <strain evidence="2 3">KACC 12383</strain>
    </source>
</reference>
<dbReference type="Proteomes" id="UP000196649">
    <property type="component" value="Unassembled WGS sequence"/>
</dbReference>
<sequence length="324" mass="36716">MSILLTGDHYWIGTDTRQYVGIFLSQDTSFNGNGVAAYNFLSKTIWNLTNGNYHVFLLALSFLTVLFFILSLQKLKSDFFESFIAVFIYISFYFYFESFNIQRQMLAVSIAMFATCFFIERKYLKALTFFLLAVGIHSTALIALLNFALIKIKKDKKSLVVSMIALSIMLANVNIILQLFAEIFSHYKIYISTVESGSLAAGGGALILGLFFILIAGTAFFMTDAFSSKIYSFTFFATVLGSLFYIIGMNSQMLIRIADYFLIFAPVFIPRAIKKISNRFLQKNIVNCFCCAIVLIAGLTIMTYKLLNNFGDIVPYSSDIRFWM</sequence>
<dbReference type="EMBL" id="MXAL01000020">
    <property type="protein sequence ID" value="OWF31840.1"/>
    <property type="molecule type" value="Genomic_DNA"/>
</dbReference>
<evidence type="ECO:0000313" key="3">
    <source>
        <dbReference type="Proteomes" id="UP000196649"/>
    </source>
</evidence>
<proteinExistence type="predicted"/>
<name>A0A210P5T1_9LACO</name>
<keyword evidence="1" id="KW-1133">Transmembrane helix</keyword>
<feature type="transmembrane region" description="Helical" evidence="1">
    <location>
        <begin position="79"/>
        <end position="96"/>
    </location>
</feature>
<dbReference type="RefSeq" id="WP_056968222.1">
    <property type="nucleotide sequence ID" value="NZ_LNUB01000005.1"/>
</dbReference>
<dbReference type="AlphaFoldDB" id="A0A210P5T1"/>
<keyword evidence="1" id="KW-0812">Transmembrane</keyword>
<feature type="transmembrane region" description="Helical" evidence="1">
    <location>
        <begin position="126"/>
        <end position="147"/>
    </location>
</feature>
<feature type="transmembrane region" description="Helical" evidence="1">
    <location>
        <begin position="201"/>
        <end position="223"/>
    </location>
</feature>
<gene>
    <name evidence="2" type="ORF">LKACC12383_02645</name>
</gene>
<organism evidence="2 3">
    <name type="scientific">Companilactobacillus kimchii</name>
    <dbReference type="NCBI Taxonomy" id="2801452"/>
    <lineage>
        <taxon>Bacteria</taxon>
        <taxon>Bacillati</taxon>
        <taxon>Bacillota</taxon>
        <taxon>Bacilli</taxon>
        <taxon>Lactobacillales</taxon>
        <taxon>Lactobacillaceae</taxon>
        <taxon>Companilactobacillus</taxon>
    </lineage>
</organism>
<evidence type="ECO:0000313" key="2">
    <source>
        <dbReference type="EMBL" id="OWF31840.1"/>
    </source>
</evidence>